<sequence>MTESSDPLRLKVAIVGSGIAGLTAAIALRKHPNIDVALYEKATELKEIGASIALGPNGLRTLQRLGLDNAISDEVAYRGPSNIPMVYRHWKTNEIIGADLHENVTEYLHQTARYHRGHLHQALLDNVPKDIIHLHKKLVSAPVESEDGVTLDFEDGTIATADILLGADGLRSGVRTSLVPDYQLKWSGWTAFRSVFDASLVEGIPDLPPDSTHWWGPGTNFFASRLGKNSFTVVGGVNGNPKDPSAPLKDVHWDQEASVKLLRDKYADWNPVVKALTEITPSIRFYPNLSGSSLSTWVFGSRTTLIGDAAHAHGGAHATGGSIAIDDAYCFYLALLSVFPFMATRKPTSAEIQKALNLYEATRKPHAERLLKKVHAANTAKAVKVAAGTLESDEELRARASKGSDTNWLHEYDVVQAFEETLARRDKEISESPEEISAKL</sequence>
<gene>
    <name evidence="4" type="primary">nahG</name>
    <name evidence="4" type="ORF">LSUE1_G001403</name>
</gene>
<proteinExistence type="inferred from homology"/>
<dbReference type="Pfam" id="PF13450">
    <property type="entry name" value="NAD_binding_8"/>
    <property type="match status" value="1"/>
</dbReference>
<accession>A0A8T9CQ41</accession>
<dbReference type="SUPFAM" id="SSF51905">
    <property type="entry name" value="FAD/NAD(P)-binding domain"/>
    <property type="match status" value="1"/>
</dbReference>
<dbReference type="EMBL" id="QGMK01000055">
    <property type="protein sequence ID" value="TVY84773.1"/>
    <property type="molecule type" value="Genomic_DNA"/>
</dbReference>
<comment type="caution">
    <text evidence="4">The sequence shown here is derived from an EMBL/GenBank/DDBJ whole genome shotgun (WGS) entry which is preliminary data.</text>
</comment>
<organism evidence="4 5">
    <name type="scientific">Lachnellula suecica</name>
    <dbReference type="NCBI Taxonomy" id="602035"/>
    <lineage>
        <taxon>Eukaryota</taxon>
        <taxon>Fungi</taxon>
        <taxon>Dikarya</taxon>
        <taxon>Ascomycota</taxon>
        <taxon>Pezizomycotina</taxon>
        <taxon>Leotiomycetes</taxon>
        <taxon>Helotiales</taxon>
        <taxon>Lachnaceae</taxon>
        <taxon>Lachnellula</taxon>
    </lineage>
</organism>
<dbReference type="GO" id="GO:0004497">
    <property type="term" value="F:monooxygenase activity"/>
    <property type="evidence" value="ECO:0007669"/>
    <property type="project" value="UniProtKB-KW"/>
</dbReference>
<evidence type="ECO:0000256" key="1">
    <source>
        <dbReference type="ARBA" id="ARBA00007992"/>
    </source>
</evidence>
<comment type="similarity">
    <text evidence="1">Belongs to the paxM FAD-dependent monooxygenase family.</text>
</comment>
<dbReference type="PANTHER" id="PTHR13789">
    <property type="entry name" value="MONOOXYGENASE"/>
    <property type="match status" value="1"/>
</dbReference>
<dbReference type="Gene3D" id="3.50.50.60">
    <property type="entry name" value="FAD/NAD(P)-binding domain"/>
    <property type="match status" value="1"/>
</dbReference>
<dbReference type="InterPro" id="IPR036188">
    <property type="entry name" value="FAD/NAD-bd_sf"/>
</dbReference>
<protein>
    <submittedName>
        <fullName evidence="4">Salicylate hydroxylase</fullName>
    </submittedName>
</protein>
<evidence type="ECO:0000313" key="4">
    <source>
        <dbReference type="EMBL" id="TVY84773.1"/>
    </source>
</evidence>
<dbReference type="InterPro" id="IPR050493">
    <property type="entry name" value="FAD-dep_Monooxygenase_BioMet"/>
</dbReference>
<dbReference type="OrthoDB" id="417877at2759"/>
<evidence type="ECO:0000256" key="3">
    <source>
        <dbReference type="ARBA" id="ARBA00023033"/>
    </source>
</evidence>
<dbReference type="AlphaFoldDB" id="A0A8T9CQ41"/>
<evidence type="ECO:0000313" key="5">
    <source>
        <dbReference type="Proteomes" id="UP000469558"/>
    </source>
</evidence>
<dbReference type="Proteomes" id="UP000469558">
    <property type="component" value="Unassembled WGS sequence"/>
</dbReference>
<name>A0A8T9CQ41_9HELO</name>
<dbReference type="PRINTS" id="PR00420">
    <property type="entry name" value="RNGMNOXGNASE"/>
</dbReference>
<dbReference type="PANTHER" id="PTHR13789:SF309">
    <property type="entry name" value="PUTATIVE (AFU_ORTHOLOGUE AFUA_6G14510)-RELATED"/>
    <property type="match status" value="1"/>
</dbReference>
<keyword evidence="5" id="KW-1185">Reference proteome</keyword>
<reference evidence="4 5" key="1">
    <citation type="submission" date="2018-05" db="EMBL/GenBank/DDBJ databases">
        <title>Genome sequencing and assembly of the regulated plant pathogen Lachnellula willkommii and related sister species for the development of diagnostic species identification markers.</title>
        <authorList>
            <person name="Giroux E."/>
            <person name="Bilodeau G."/>
        </authorList>
    </citation>
    <scope>NUCLEOTIDE SEQUENCE [LARGE SCALE GENOMIC DNA]</scope>
    <source>
        <strain evidence="4 5">CBS 268.59</strain>
    </source>
</reference>
<keyword evidence="2" id="KW-0560">Oxidoreductase</keyword>
<dbReference type="SUPFAM" id="SSF54373">
    <property type="entry name" value="FAD-linked reductases, C-terminal domain"/>
    <property type="match status" value="1"/>
</dbReference>
<keyword evidence="3" id="KW-0503">Monooxygenase</keyword>
<evidence type="ECO:0000256" key="2">
    <source>
        <dbReference type="ARBA" id="ARBA00023002"/>
    </source>
</evidence>